<proteinExistence type="predicted"/>
<feature type="region of interest" description="Disordered" evidence="1">
    <location>
        <begin position="92"/>
        <end position="129"/>
    </location>
</feature>
<dbReference type="AlphaFoldDB" id="A0AAD6YGS4"/>
<accession>A0AAD6YGS4</accession>
<evidence type="ECO:0000313" key="3">
    <source>
        <dbReference type="Proteomes" id="UP001219525"/>
    </source>
</evidence>
<sequence length="315" mass="35526">MIRYTVYGGASSHSWQKPHSHSIPVHPTYDSGFGPSFRIDNAVARRVRLYHALGADEHAHGWVSGAFEPAQSPTRVENFASRGQDINVKHPEQTAKSARNQTETAAISDGRKTPIGKRLSSGVGRVGRGVAPTVNRTRQHRRVLLMIQSTSAASEKVEDMPWHYRNSLKDWEAIDQICVVKWDGRHCTTFGSISQSKREEVELSVRALKADKTISVRFKEVQSVPEEDSLARKEHWIPAVLLSPSWKVLADSKMTRHVRVCQSRGNFSHDQAKRQNWTMASQISTNTLGQCKWARIDIENSILWKRDTGRLPGFN</sequence>
<gene>
    <name evidence="2" type="ORF">GGX14DRAFT_604490</name>
</gene>
<comment type="caution">
    <text evidence="2">The sequence shown here is derived from an EMBL/GenBank/DDBJ whole genome shotgun (WGS) entry which is preliminary data.</text>
</comment>
<organism evidence="2 3">
    <name type="scientific">Mycena pura</name>
    <dbReference type="NCBI Taxonomy" id="153505"/>
    <lineage>
        <taxon>Eukaryota</taxon>
        <taxon>Fungi</taxon>
        <taxon>Dikarya</taxon>
        <taxon>Basidiomycota</taxon>
        <taxon>Agaricomycotina</taxon>
        <taxon>Agaricomycetes</taxon>
        <taxon>Agaricomycetidae</taxon>
        <taxon>Agaricales</taxon>
        <taxon>Marasmiineae</taxon>
        <taxon>Mycenaceae</taxon>
        <taxon>Mycena</taxon>
    </lineage>
</organism>
<keyword evidence="3" id="KW-1185">Reference proteome</keyword>
<feature type="compositionally biased region" description="Polar residues" evidence="1">
    <location>
        <begin position="94"/>
        <end position="105"/>
    </location>
</feature>
<dbReference type="Proteomes" id="UP001219525">
    <property type="component" value="Unassembled WGS sequence"/>
</dbReference>
<evidence type="ECO:0000313" key="2">
    <source>
        <dbReference type="EMBL" id="KAJ7216369.1"/>
    </source>
</evidence>
<dbReference type="EMBL" id="JARJCW010000015">
    <property type="protein sequence ID" value="KAJ7216369.1"/>
    <property type="molecule type" value="Genomic_DNA"/>
</dbReference>
<name>A0AAD6YGS4_9AGAR</name>
<protein>
    <submittedName>
        <fullName evidence="2">Uncharacterized protein</fullName>
    </submittedName>
</protein>
<reference evidence="2" key="1">
    <citation type="submission" date="2023-03" db="EMBL/GenBank/DDBJ databases">
        <title>Massive genome expansion in bonnet fungi (Mycena s.s.) driven by repeated elements and novel gene families across ecological guilds.</title>
        <authorList>
            <consortium name="Lawrence Berkeley National Laboratory"/>
            <person name="Harder C.B."/>
            <person name="Miyauchi S."/>
            <person name="Viragh M."/>
            <person name="Kuo A."/>
            <person name="Thoen E."/>
            <person name="Andreopoulos B."/>
            <person name="Lu D."/>
            <person name="Skrede I."/>
            <person name="Drula E."/>
            <person name="Henrissat B."/>
            <person name="Morin E."/>
            <person name="Kohler A."/>
            <person name="Barry K."/>
            <person name="LaButti K."/>
            <person name="Morin E."/>
            <person name="Salamov A."/>
            <person name="Lipzen A."/>
            <person name="Mereny Z."/>
            <person name="Hegedus B."/>
            <person name="Baldrian P."/>
            <person name="Stursova M."/>
            <person name="Weitz H."/>
            <person name="Taylor A."/>
            <person name="Grigoriev I.V."/>
            <person name="Nagy L.G."/>
            <person name="Martin F."/>
            <person name="Kauserud H."/>
        </authorList>
    </citation>
    <scope>NUCLEOTIDE SEQUENCE</scope>
    <source>
        <strain evidence="2">9144</strain>
    </source>
</reference>
<evidence type="ECO:0000256" key="1">
    <source>
        <dbReference type="SAM" id="MobiDB-lite"/>
    </source>
</evidence>